<accession>A0ABU5IIY3</accession>
<dbReference type="RefSeq" id="WP_066331004.1">
    <property type="nucleotide sequence ID" value="NZ_JAXOJX010000033.1"/>
</dbReference>
<organism evidence="1 2">
    <name type="scientific">Azohydromonas lata</name>
    <dbReference type="NCBI Taxonomy" id="45677"/>
    <lineage>
        <taxon>Bacteria</taxon>
        <taxon>Pseudomonadati</taxon>
        <taxon>Pseudomonadota</taxon>
        <taxon>Betaproteobacteria</taxon>
        <taxon>Burkholderiales</taxon>
        <taxon>Sphaerotilaceae</taxon>
        <taxon>Azohydromonas</taxon>
    </lineage>
</organism>
<keyword evidence="2" id="KW-1185">Reference proteome</keyword>
<dbReference type="InterPro" id="IPR007435">
    <property type="entry name" value="DUF484"/>
</dbReference>
<protein>
    <submittedName>
        <fullName evidence="1">DUF484 family protein</fullName>
    </submittedName>
</protein>
<dbReference type="Pfam" id="PF04340">
    <property type="entry name" value="DUF484"/>
    <property type="match status" value="1"/>
</dbReference>
<dbReference type="Proteomes" id="UP001293718">
    <property type="component" value="Unassembled WGS sequence"/>
</dbReference>
<reference evidence="1 2" key="1">
    <citation type="submission" date="2023-11" db="EMBL/GenBank/DDBJ databases">
        <title>Draft genome of Azohydromonas lata strain H1 (DSM1123), a polyhydroxyalkanoate producer.</title>
        <authorList>
            <person name="Traversa D."/>
            <person name="D'Addabbo P."/>
            <person name="Pazzani C."/>
            <person name="Manzari C."/>
            <person name="Chiara M."/>
            <person name="Scrascia M."/>
        </authorList>
    </citation>
    <scope>NUCLEOTIDE SEQUENCE [LARGE SCALE GENOMIC DNA]</scope>
    <source>
        <strain evidence="1 2">H1</strain>
    </source>
</reference>
<dbReference type="InterPro" id="IPR029016">
    <property type="entry name" value="GAF-like_dom_sf"/>
</dbReference>
<evidence type="ECO:0000313" key="1">
    <source>
        <dbReference type="EMBL" id="MDZ5458736.1"/>
    </source>
</evidence>
<evidence type="ECO:0000313" key="2">
    <source>
        <dbReference type="Proteomes" id="UP001293718"/>
    </source>
</evidence>
<dbReference type="PANTHER" id="PTHR38765:SF1">
    <property type="entry name" value="DUF484 DOMAIN-CONTAINING PROTEIN"/>
    <property type="match status" value="1"/>
</dbReference>
<dbReference type="EMBL" id="JAXOJX010000033">
    <property type="protein sequence ID" value="MDZ5458736.1"/>
    <property type="molecule type" value="Genomic_DNA"/>
</dbReference>
<comment type="caution">
    <text evidence="1">The sequence shown here is derived from an EMBL/GenBank/DDBJ whole genome shotgun (WGS) entry which is preliminary data.</text>
</comment>
<proteinExistence type="predicted"/>
<sequence length="231" mass="25326">MSNDTRPPAQGITEEDIARYLAATPGFFERHAELLGDVRLASPHGSRAVSLQERQAALLRERIKGLEHRIMDMIRHGQENTAIADRLHRWTRTVMLQRDLHALPATLVEEMQQRFLVPQAALRLWGVDAPFANEPFVLQLPGTAREFADSLALPYCGLNTGEVEAAQWLFDGTAALSVAAIPLRHEAAGGTFGLLMLGSPDATRFASDMGVDFLVRIGDIASAALAQLLPR</sequence>
<dbReference type="PANTHER" id="PTHR38765">
    <property type="entry name" value="DUF484 DOMAIN-CONTAINING PROTEIN"/>
    <property type="match status" value="1"/>
</dbReference>
<name>A0ABU5IIY3_9BURK</name>
<gene>
    <name evidence="1" type="ORF">SM757_19330</name>
</gene>
<dbReference type="Gene3D" id="3.30.450.40">
    <property type="match status" value="1"/>
</dbReference>